<protein>
    <submittedName>
        <fullName evidence="2">Putative conserved secreted protein</fullName>
    </submittedName>
</protein>
<accession>A0A6M2CWG9</accession>
<dbReference type="SUPFAM" id="SSF55486">
    <property type="entry name" value="Metalloproteases ('zincins'), catalytic domain"/>
    <property type="match status" value="1"/>
</dbReference>
<dbReference type="Gene3D" id="3.40.390.10">
    <property type="entry name" value="Collagenase (Catalytic Domain)"/>
    <property type="match status" value="1"/>
</dbReference>
<proteinExistence type="predicted"/>
<dbReference type="OrthoDB" id="10373975at2759"/>
<dbReference type="EMBL" id="GHWJ01004760">
    <property type="protein sequence ID" value="NOV37497.1"/>
    <property type="molecule type" value="Transcribed_RNA"/>
</dbReference>
<dbReference type="AlphaFoldDB" id="A0A6M2CWG9"/>
<keyword evidence="1" id="KW-0732">Signal</keyword>
<evidence type="ECO:0000313" key="2">
    <source>
        <dbReference type="EMBL" id="NOV37497.1"/>
    </source>
</evidence>
<dbReference type="VEuPathDB" id="VectorBase:LOC119185497"/>
<dbReference type="GO" id="GO:0008237">
    <property type="term" value="F:metallopeptidase activity"/>
    <property type="evidence" value="ECO:0007669"/>
    <property type="project" value="InterPro"/>
</dbReference>
<feature type="signal peptide" evidence="1">
    <location>
        <begin position="1"/>
        <end position="18"/>
    </location>
</feature>
<name>A0A6M2CWG9_RHIMP</name>
<organism evidence="2">
    <name type="scientific">Rhipicephalus microplus</name>
    <name type="common">Cattle tick</name>
    <name type="synonym">Boophilus microplus</name>
    <dbReference type="NCBI Taxonomy" id="6941"/>
    <lineage>
        <taxon>Eukaryota</taxon>
        <taxon>Metazoa</taxon>
        <taxon>Ecdysozoa</taxon>
        <taxon>Arthropoda</taxon>
        <taxon>Chelicerata</taxon>
        <taxon>Arachnida</taxon>
        <taxon>Acari</taxon>
        <taxon>Parasitiformes</taxon>
        <taxon>Ixodida</taxon>
        <taxon>Ixodoidea</taxon>
        <taxon>Ixodidae</taxon>
        <taxon>Rhipicephalinae</taxon>
        <taxon>Rhipicephalus</taxon>
        <taxon>Boophilus</taxon>
    </lineage>
</organism>
<sequence length="236" mass="26336">MLLPSIIFLCFILQHCIGENSSQSDAVTTEIGKGVEAKVYILYDTEDYATKYTHHKHPKMSAVWYFIRLFENVQSYFHRRNVKVLFSVIGVDLNKTVWVKTNHSIDTNATLKNLQQALPTGYIRPNKTIVYLFTNNTLPITGSTDTATFGTFCTPNVSAAIVVQPPGNTSYTSTVKATSLIFGASGTVNFTTEDIDTMNKTFSNCKRKRRKTTTTEITTETTTLPTSVVMINTTMS</sequence>
<evidence type="ECO:0000256" key="1">
    <source>
        <dbReference type="SAM" id="SignalP"/>
    </source>
</evidence>
<reference evidence="2" key="1">
    <citation type="submission" date="2019-09" db="EMBL/GenBank/DDBJ databases">
        <title>Organ-specific transcriptomic study of the physiology of the cattle tick, Rhipicephalus microplus.</title>
        <authorList>
            <person name="Tirloni L."/>
            <person name="Braz G."/>
            <person name="Gandara A.C.P."/>
            <person name="Sabadin G.A."/>
            <person name="da Silva R.M."/>
            <person name="Guizzo M.G."/>
            <person name="Machado J.A."/>
            <person name="Costa E.P."/>
            <person name="Gomes H.F."/>
            <person name="Moraes J."/>
            <person name="Mota M.B.S."/>
            <person name="Mesquita R.D."/>
            <person name="Alvarenga P.H."/>
            <person name="Alves F."/>
            <person name="Seixas A."/>
            <person name="da Fonseca R.N."/>
            <person name="Fogaca A."/>
            <person name="Logullo C."/>
            <person name="Tanaka A."/>
            <person name="Daffre S."/>
            <person name="Termignoni C."/>
            <person name="Vaz I.S.Jr."/>
            <person name="Oliveira P.L."/>
            <person name="Ribeiro J.M."/>
        </authorList>
    </citation>
    <scope>NUCLEOTIDE SEQUENCE</scope>
    <source>
        <strain evidence="2">Porto Alegre</strain>
    </source>
</reference>
<dbReference type="InterPro" id="IPR024079">
    <property type="entry name" value="MetalloPept_cat_dom_sf"/>
</dbReference>
<feature type="chain" id="PRO_5026913873" evidence="1">
    <location>
        <begin position="19"/>
        <end position="236"/>
    </location>
</feature>